<dbReference type="AlphaFoldDB" id="A0AAX4L3R5"/>
<dbReference type="EMBL" id="CP146016">
    <property type="protein sequence ID" value="WWQ61868.1"/>
    <property type="molecule type" value="Genomic_DNA"/>
</dbReference>
<dbReference type="Proteomes" id="UP001432202">
    <property type="component" value="Chromosome"/>
</dbReference>
<dbReference type="RefSeq" id="WP_338604858.1">
    <property type="nucleotide sequence ID" value="NZ_CP146016.1"/>
</dbReference>
<name>A0AAX4L3R5_9CREN</name>
<evidence type="ECO:0000313" key="1">
    <source>
        <dbReference type="EMBL" id="WWQ61868.1"/>
    </source>
</evidence>
<evidence type="ECO:0000313" key="2">
    <source>
        <dbReference type="Proteomes" id="UP001432202"/>
    </source>
</evidence>
<keyword evidence="2" id="KW-1185">Reference proteome</keyword>
<protein>
    <submittedName>
        <fullName evidence="1">Uncharacterized protein</fullName>
    </submittedName>
</protein>
<reference evidence="1 2" key="1">
    <citation type="submission" date="2024-02" db="EMBL/GenBank/DDBJ databases">
        <title>STSV induces naive adaptation in Sulfolobus.</title>
        <authorList>
            <person name="Xiang X."/>
            <person name="Song M."/>
        </authorList>
    </citation>
    <scope>NUCLEOTIDE SEQUENCE [LARGE SCALE GENOMIC DNA]</scope>
    <source>
        <strain evidence="1 2">RT2</strain>
    </source>
</reference>
<proteinExistence type="predicted"/>
<accession>A0AAX4L3R5</accession>
<organism evidence="1 2">
    <name type="scientific">Sulfolobus tengchongensis</name>
    <dbReference type="NCBI Taxonomy" id="207809"/>
    <lineage>
        <taxon>Archaea</taxon>
        <taxon>Thermoproteota</taxon>
        <taxon>Thermoprotei</taxon>
        <taxon>Sulfolobales</taxon>
        <taxon>Sulfolobaceae</taxon>
        <taxon>Sulfolobus</taxon>
    </lineage>
</organism>
<gene>
    <name evidence="1" type="ORF">V6M85_07690</name>
</gene>
<dbReference type="GeneID" id="89336640"/>
<sequence length="47" mass="5365">MGLNELREEIISFNINLARLEGKRNYSTDMFTKLFLEGAKELTSSPS</sequence>